<name>A0A655DAF8_SALET</name>
<evidence type="ECO:0000313" key="2">
    <source>
        <dbReference type="Proteomes" id="UP000042394"/>
    </source>
</evidence>
<dbReference type="Proteomes" id="UP000042394">
    <property type="component" value="Unassembled WGS sequence"/>
</dbReference>
<proteinExistence type="predicted"/>
<dbReference type="EMBL" id="CQPD01000029">
    <property type="protein sequence ID" value="CNU53550.1"/>
    <property type="molecule type" value="Genomic_DNA"/>
</dbReference>
<dbReference type="AlphaFoldDB" id="A0A655DAF8"/>
<evidence type="ECO:0000313" key="1">
    <source>
        <dbReference type="EMBL" id="CNU53550.1"/>
    </source>
</evidence>
<accession>A0A655DAF8</accession>
<protein>
    <submittedName>
        <fullName evidence="1">Uncharacterized protein</fullName>
    </submittedName>
</protein>
<sequence>MGKKRLQMFPVIKVQQQRITAFHILFVDFHHQHVVGHLLNIGTVIVQFHYAVGLAQITVGVVDVFDHETRVVLAAHRIVVGATNKMRHRRRQFDHLFCLCDIIDPFGADQQRALCTVEERFDQQRL</sequence>
<organism evidence="1 2">
    <name type="scientific">Salmonella enterica subsp. enterica serovar Bovismorbificans</name>
    <dbReference type="NCBI Taxonomy" id="58097"/>
    <lineage>
        <taxon>Bacteria</taxon>
        <taxon>Pseudomonadati</taxon>
        <taxon>Pseudomonadota</taxon>
        <taxon>Gammaproteobacteria</taxon>
        <taxon>Enterobacterales</taxon>
        <taxon>Enterobacteriaceae</taxon>
        <taxon>Salmonella</taxon>
    </lineage>
</organism>
<gene>
    <name evidence="1" type="ORF">ERS008207_02927</name>
</gene>
<reference evidence="1 2" key="1">
    <citation type="submission" date="2015-03" db="EMBL/GenBank/DDBJ databases">
        <authorList>
            <consortium name="Pathogen Informatics"/>
        </authorList>
    </citation>
    <scope>NUCLEOTIDE SEQUENCE [LARGE SCALE GENOMIC DNA]</scope>
    <source>
        <strain evidence="1 2">D4891</strain>
    </source>
</reference>